<evidence type="ECO:0000256" key="1">
    <source>
        <dbReference type="ARBA" id="ARBA00004141"/>
    </source>
</evidence>
<keyword evidence="3" id="KW-0444">Lipid biosynthesis</keyword>
<evidence type="ECO:0000313" key="12">
    <source>
        <dbReference type="Proteomes" id="UP000063063"/>
    </source>
</evidence>
<dbReference type="GO" id="GO:0016020">
    <property type="term" value="C:membrane"/>
    <property type="evidence" value="ECO:0007669"/>
    <property type="project" value="UniProtKB-SubCell"/>
</dbReference>
<gene>
    <name evidence="11" type="primary">ENCR</name>
    <name evidence="11" type="ORF">LPMP_251850</name>
</gene>
<accession>A0A088RSU6</accession>
<dbReference type="InterPro" id="IPR001104">
    <property type="entry name" value="3-oxo-5_a-steroid_4-DH_C"/>
</dbReference>
<dbReference type="OrthoDB" id="540503at2759"/>
<evidence type="ECO:0000256" key="6">
    <source>
        <dbReference type="ARBA" id="ARBA00023002"/>
    </source>
</evidence>
<comment type="subcellular location">
    <subcellularLocation>
        <location evidence="1">Membrane</location>
        <topology evidence="1">Multi-pass membrane protein</topology>
    </subcellularLocation>
</comment>
<dbReference type="EC" id="1.3.99.5" evidence="11"/>
<dbReference type="PROSITE" id="PS50244">
    <property type="entry name" value="S5A_REDUCTASE"/>
    <property type="match status" value="1"/>
</dbReference>
<dbReference type="GO" id="GO:0042761">
    <property type="term" value="P:very long-chain fatty acid biosynthetic process"/>
    <property type="evidence" value="ECO:0007669"/>
    <property type="project" value="TreeGrafter"/>
</dbReference>
<keyword evidence="5 9" id="KW-1133">Transmembrane helix</keyword>
<evidence type="ECO:0000256" key="4">
    <source>
        <dbReference type="ARBA" id="ARBA00022692"/>
    </source>
</evidence>
<evidence type="ECO:0000256" key="9">
    <source>
        <dbReference type="SAM" id="Phobius"/>
    </source>
</evidence>
<proteinExistence type="inferred from homology"/>
<organism evidence="11 12">
    <name type="scientific">Leishmania panamensis</name>
    <dbReference type="NCBI Taxonomy" id="5679"/>
    <lineage>
        <taxon>Eukaryota</taxon>
        <taxon>Discoba</taxon>
        <taxon>Euglenozoa</taxon>
        <taxon>Kinetoplastea</taxon>
        <taxon>Metakinetoplastina</taxon>
        <taxon>Trypanosomatida</taxon>
        <taxon>Trypanosomatidae</taxon>
        <taxon>Leishmaniinae</taxon>
        <taxon>Leishmania</taxon>
        <taxon>Leishmania guyanensis species complex</taxon>
    </lineage>
</organism>
<evidence type="ECO:0000259" key="10">
    <source>
        <dbReference type="Pfam" id="PF02544"/>
    </source>
</evidence>
<dbReference type="VEuPathDB" id="TriTrypDB:LPMP_251850"/>
<feature type="transmembrane region" description="Helical" evidence="9">
    <location>
        <begin position="266"/>
        <end position="284"/>
    </location>
</feature>
<dbReference type="KEGG" id="lpan:LPMP_251850"/>
<keyword evidence="8 9" id="KW-0472">Membrane</keyword>
<dbReference type="Pfam" id="PF02544">
    <property type="entry name" value="Steroid_dh"/>
    <property type="match status" value="1"/>
</dbReference>
<sequence length="309" mass="34547">MKVIVASGQNGSRKHEVELAANATLADLKKAYRSEVDVHRKSFKVPGPIAAGGSAPTADGTKPRPNLITLSEKMPLSQQGVKDGTVITYKDLGPQIGYRTVFYVEYAGPIAFMLLYAMRPSFIYGSAPMPAYGYTQKLYIGLFIAHFLKRELESMFVHKFSHPTMPMRNIFKNCIYYWSFAAFIGYVLCSPFFTATSAAQSNFGAVFMVINELLNFAVHYQLSTMRKSDGDTTRNVPQGPLFALVSCPNYFFEIMSWVSFSIGTNMLSSWFFTLAGFVQMADWAKKKHRGYIKADPANKKKAAILPFLM</sequence>
<protein>
    <submittedName>
        <fullName evidence="11">Enoyl-CoA reductase, putative</fullName>
        <ecNumber evidence="11">1.3.99.5</ecNumber>
    </submittedName>
</protein>
<dbReference type="eggNOG" id="KOG1639">
    <property type="taxonomic scope" value="Eukaryota"/>
</dbReference>
<evidence type="ECO:0000256" key="7">
    <source>
        <dbReference type="ARBA" id="ARBA00023098"/>
    </source>
</evidence>
<feature type="transmembrane region" description="Helical" evidence="9">
    <location>
        <begin position="175"/>
        <end position="193"/>
    </location>
</feature>
<evidence type="ECO:0000256" key="3">
    <source>
        <dbReference type="ARBA" id="ARBA00022516"/>
    </source>
</evidence>
<evidence type="ECO:0000313" key="11">
    <source>
        <dbReference type="EMBL" id="AIN99048.1"/>
    </source>
</evidence>
<dbReference type="VEuPathDB" id="TriTrypDB:LPAL13_000017200"/>
<dbReference type="RefSeq" id="XP_010699755.1">
    <property type="nucleotide sequence ID" value="XM_010701453.1"/>
</dbReference>
<keyword evidence="7" id="KW-0443">Lipid metabolism</keyword>
<keyword evidence="6 11" id="KW-0560">Oxidoreductase</keyword>
<dbReference type="EMBL" id="CP009394">
    <property type="protein sequence ID" value="AIN99048.1"/>
    <property type="molecule type" value="Genomic_DNA"/>
</dbReference>
<dbReference type="PANTHER" id="PTHR10556">
    <property type="entry name" value="3-OXO-5-ALPHA-STEROID 4-DEHYDROGENASE"/>
    <property type="match status" value="1"/>
</dbReference>
<name>A0A088RSU6_LEIPA</name>
<comment type="similarity">
    <text evidence="2">Belongs to the steroid 5-alpha reductase family.</text>
</comment>
<reference evidence="11 12" key="1">
    <citation type="journal article" date="2015" name="Sci. Rep.">
        <title>The genome of Leishmania panamensis: insights into genomics of the L. (Viannia) subgenus.</title>
        <authorList>
            <person name="Llanes A."/>
            <person name="Restrepo C.M."/>
            <person name="Vecchio G.D."/>
            <person name="Anguizola F.J."/>
            <person name="Lleonart R."/>
        </authorList>
    </citation>
    <scope>NUCLEOTIDE SEQUENCE [LARGE SCALE GENOMIC DNA]</scope>
    <source>
        <strain evidence="11 12">MHOM/PA/94/PSC-1</strain>
    </source>
</reference>
<dbReference type="GO" id="GO:0003865">
    <property type="term" value="F:3-oxo-5-alpha-steroid 4-dehydrogenase activity"/>
    <property type="evidence" value="ECO:0007669"/>
    <property type="project" value="UniProtKB-EC"/>
</dbReference>
<dbReference type="PANTHER" id="PTHR10556:SF28">
    <property type="entry name" value="VERY-LONG-CHAIN ENOYL-COA REDUCTASE"/>
    <property type="match status" value="1"/>
</dbReference>
<evidence type="ECO:0000256" key="5">
    <source>
        <dbReference type="ARBA" id="ARBA00022989"/>
    </source>
</evidence>
<evidence type="ECO:0000256" key="2">
    <source>
        <dbReference type="ARBA" id="ARBA00007742"/>
    </source>
</evidence>
<dbReference type="AlphaFoldDB" id="A0A088RSU6"/>
<dbReference type="InterPro" id="IPR039357">
    <property type="entry name" value="SRD5A/TECR"/>
</dbReference>
<keyword evidence="4 9" id="KW-0812">Transmembrane</keyword>
<dbReference type="Proteomes" id="UP000063063">
    <property type="component" value="Chromosome 25"/>
</dbReference>
<feature type="domain" description="3-oxo-5-alpha-steroid 4-dehydrogenase C-terminal" evidence="10">
    <location>
        <begin position="164"/>
        <end position="308"/>
    </location>
</feature>
<evidence type="ECO:0000256" key="8">
    <source>
        <dbReference type="ARBA" id="ARBA00023136"/>
    </source>
</evidence>
<keyword evidence="12" id="KW-1185">Reference proteome</keyword>
<dbReference type="GeneID" id="22575833"/>